<accession>A0A7C3ZIG9</accession>
<organism evidence="1">
    <name type="scientific">Planktothricoides sp. SpSt-374</name>
    <dbReference type="NCBI Taxonomy" id="2282167"/>
    <lineage>
        <taxon>Bacteria</taxon>
        <taxon>Bacillati</taxon>
        <taxon>Cyanobacteriota</taxon>
        <taxon>Cyanophyceae</taxon>
        <taxon>Oscillatoriophycideae</taxon>
        <taxon>Oscillatoriales</taxon>
        <taxon>Oscillatoriaceae</taxon>
        <taxon>Planktothricoides</taxon>
    </lineage>
</organism>
<name>A0A7C3ZIG9_9CYAN</name>
<dbReference type="AlphaFoldDB" id="A0A7C3ZIG9"/>
<dbReference type="EMBL" id="DSPX01000030">
    <property type="protein sequence ID" value="HGF99701.1"/>
    <property type="molecule type" value="Genomic_DNA"/>
</dbReference>
<sequence length="144" mass="16247">MQLRYRGISYESTPPSVEITQTEAIGKYRGLDWRFYGMKKAPVQQATLDLKYRGLAYRTNATPVTATPPVSEPVNIPVLSTGDKARSLTIAHSRMIKKRQQAMLLRLAQEVGFNQGISDYWNRIQGKIHPTFRATYDRSAAALS</sequence>
<dbReference type="InterPro" id="IPR025458">
    <property type="entry name" value="DUF4278"/>
</dbReference>
<dbReference type="Pfam" id="PF14105">
    <property type="entry name" value="DUF4278"/>
    <property type="match status" value="1"/>
</dbReference>
<protein>
    <submittedName>
        <fullName evidence="1">DUF4278 domain-containing protein</fullName>
    </submittedName>
</protein>
<gene>
    <name evidence="1" type="ORF">ENR15_03285</name>
</gene>
<reference evidence="1" key="1">
    <citation type="journal article" date="2020" name="mSystems">
        <title>Genome- and Community-Level Interaction Insights into Carbon Utilization and Element Cycling Functions of Hydrothermarchaeota in Hydrothermal Sediment.</title>
        <authorList>
            <person name="Zhou Z."/>
            <person name="Liu Y."/>
            <person name="Xu W."/>
            <person name="Pan J."/>
            <person name="Luo Z.H."/>
            <person name="Li M."/>
        </authorList>
    </citation>
    <scope>NUCLEOTIDE SEQUENCE [LARGE SCALE GENOMIC DNA]</scope>
    <source>
        <strain evidence="1">SpSt-374</strain>
    </source>
</reference>
<comment type="caution">
    <text evidence="1">The sequence shown here is derived from an EMBL/GenBank/DDBJ whole genome shotgun (WGS) entry which is preliminary data.</text>
</comment>
<evidence type="ECO:0000313" key="1">
    <source>
        <dbReference type="EMBL" id="HGF99701.1"/>
    </source>
</evidence>
<proteinExistence type="predicted"/>